<evidence type="ECO:0000259" key="2">
    <source>
        <dbReference type="Pfam" id="PF14028"/>
    </source>
</evidence>
<dbReference type="Proteomes" id="UP000264492">
    <property type="component" value="Unassembled WGS sequence"/>
</dbReference>
<dbReference type="InterPro" id="IPR023809">
    <property type="entry name" value="Thiopep_bacteriocin_synth_dom"/>
</dbReference>
<proteinExistence type="predicted"/>
<organism evidence="3 4">
    <name type="scientific">Lysobacter silvisoli</name>
    <dbReference type="NCBI Taxonomy" id="2293254"/>
    <lineage>
        <taxon>Bacteria</taxon>
        <taxon>Pseudomonadati</taxon>
        <taxon>Pseudomonadota</taxon>
        <taxon>Gammaproteobacteria</taxon>
        <taxon>Lysobacterales</taxon>
        <taxon>Lysobacteraceae</taxon>
        <taxon>Lysobacter</taxon>
    </lineage>
</organism>
<dbReference type="InterPro" id="IPR006827">
    <property type="entry name" value="Lant_deHydtase_N"/>
</dbReference>
<dbReference type="OrthoDB" id="7068327at2"/>
<name>A0A371K419_9GAMM</name>
<dbReference type="RefSeq" id="WP_115858067.1">
    <property type="nucleotide sequence ID" value="NZ_QTSU01000001.1"/>
</dbReference>
<gene>
    <name evidence="3" type="ORF">DX914_05745</name>
</gene>
<protein>
    <recommendedName>
        <fullName evidence="5">Lantibiotic dehydratase</fullName>
    </recommendedName>
</protein>
<evidence type="ECO:0000313" key="4">
    <source>
        <dbReference type="Proteomes" id="UP000264492"/>
    </source>
</evidence>
<feature type="domain" description="Lantibiotic dehydratase N-terminal" evidence="1">
    <location>
        <begin position="160"/>
        <end position="414"/>
    </location>
</feature>
<dbReference type="EMBL" id="QTSU01000001">
    <property type="protein sequence ID" value="RDZ28628.1"/>
    <property type="molecule type" value="Genomic_DNA"/>
</dbReference>
<reference evidence="3 4" key="1">
    <citation type="submission" date="2018-08" db="EMBL/GenBank/DDBJ databases">
        <title>Lysobacter sp. zong2l5, whole genome shotgun sequence.</title>
        <authorList>
            <person name="Zhang X."/>
            <person name="Feng G."/>
            <person name="Zhu H."/>
        </authorList>
    </citation>
    <scope>NUCLEOTIDE SEQUENCE [LARGE SCALE GENOMIC DNA]</scope>
    <source>
        <strain evidence="4">zong2l5</strain>
    </source>
</reference>
<evidence type="ECO:0000259" key="1">
    <source>
        <dbReference type="Pfam" id="PF04738"/>
    </source>
</evidence>
<dbReference type="Pfam" id="PF04738">
    <property type="entry name" value="Lant_dehydr_N"/>
    <property type="match status" value="1"/>
</dbReference>
<dbReference type="Pfam" id="PF14028">
    <property type="entry name" value="Lant_dehydr_C"/>
    <property type="match status" value="1"/>
</dbReference>
<feature type="domain" description="Thiopeptide-type bacteriocin biosynthesis" evidence="2">
    <location>
        <begin position="905"/>
        <end position="1166"/>
    </location>
</feature>
<evidence type="ECO:0008006" key="5">
    <source>
        <dbReference type="Google" id="ProtNLM"/>
    </source>
</evidence>
<keyword evidence="4" id="KW-1185">Reference proteome</keyword>
<accession>A0A371K419</accession>
<comment type="caution">
    <text evidence="3">The sequence shown here is derived from an EMBL/GenBank/DDBJ whole genome shotgun (WGS) entry which is preliminary data.</text>
</comment>
<sequence length="1283" mass="143097">MDDRAVVSIGGSDTGVAAMWVHPNYVLRVAGEPASKLDAIWTGESDRAWAQLTELRERSAALAPDVCDRLALVVPSVLDVGDRRRVLELRRALHNGRPAKASELEAGGKYADAELYARIVELDGVHATLATAQQAFAAAFDRELADGAQSIHLLLESMNLQLALSYNNEKLLTRLHKHYGEGAAPTDAKTARNLEDSLLQFFARASTKTSPLSSLTLNRVGHWQGEEGASESRLSNRIERRVEAKAALMRHIVESWLRDYAKATQAFPLALNPTVREADGKLELQTVSAGKDFIGRIWGTGVDIAKFDANPVLACVRHALEESDDDSLPAQALVARICALAPKLPPPAVEGYVRKLYEIGYLVARTGLHEQTDTLEWIAGVEAALDDGTDDAFRTALARLRANLEVMRGDDLERRIQASRDIDPSIYYLATAAGARVGGYLYRTPYYENCYYAGDDADLSIGAIDAYREEFELIQQLNRVVDANYLVHTSLCDYFVSRFGEQGVCTDVQRFIEEFDAAYAPLVSEGKMDAEGVAASSPRTLALTRAKRAFEDHLRQQLGQGRDIRLEPEALRGIVSMLPPGMRNRRASYSYLVQPFKSDGGDGVVLNQIYGGRSGILSRFCEVLDDDGMARLRAYLGKGSESGRHAELGGVFGFNANRHPAMSGLELVVPPFAPSYPHTGKLALADLHLVYVPAEHRLEFRDRDGRAIDIWYHGLLTPVMLPAVQRTIALAFSEGPCFLAANALAKAKEASGSDVLYSPRIALGNVVISRRSWTLAYSTCPDPSMPAARFYLAIRDWQKAHGLPQRFFVRALLAGTGERARISRYSAMKEINFKDLKPFYVDLRNPRFVRLLQNMLKRHTLSLMVTELLPDFDDHASSVEGETHVSELHFELTSNLERPAPEARWHALRIAYFGDRGPLILGPVAEAIETAKRDFGVERAFFLPHWKFGPHIDLVLRCDSESYALRVLPAIQAIVERWIAEHPSQVRIDPEEYEKTSRWIGTFEIDSGPYLPLLKDNTVAPVPYLRPKTLLIPAVAESKELMLSDCAELILALYRLKDADRDAFFITLHSMLAATANTPKAGAKEGYMSMRSHADYFFAAYDTDNALRGRFDQVDAKHQARLDRATAAVVAGRYDETGLPAPFVRVLEDWVRALAEVDARSKRIVESHYQELVGQNDQFMDMATQMRQDVPDEFFQRIEQRQISEIGDAFINTKAGKEALQKPAFLAYRINVNFFYALLPLLEVAPIQKFLLCHVLSNSVERVFGQDWRQKVERIRAMESSSP</sequence>
<evidence type="ECO:0000313" key="3">
    <source>
        <dbReference type="EMBL" id="RDZ28628.1"/>
    </source>
</evidence>